<feature type="domain" description="Alpha-L-rhamnosidase six-hairpin glycosidase" evidence="7">
    <location>
        <begin position="474"/>
        <end position="801"/>
    </location>
</feature>
<gene>
    <name evidence="9" type="ORF">ACFO6W_14620</name>
</gene>
<dbReference type="Pfam" id="PF17389">
    <property type="entry name" value="Bac_rhamnosid6H"/>
    <property type="match status" value="1"/>
</dbReference>
<dbReference type="EMBL" id="JBHSGN010000084">
    <property type="protein sequence ID" value="MFC4674934.1"/>
    <property type="molecule type" value="Genomic_DNA"/>
</dbReference>
<dbReference type="InterPro" id="IPR008928">
    <property type="entry name" value="6-hairpin_glycosidase_sf"/>
</dbReference>
<evidence type="ECO:0000256" key="4">
    <source>
        <dbReference type="SAM" id="SignalP"/>
    </source>
</evidence>
<dbReference type="GO" id="GO:0016787">
    <property type="term" value="F:hydrolase activity"/>
    <property type="evidence" value="ECO:0007669"/>
    <property type="project" value="UniProtKB-KW"/>
</dbReference>
<dbReference type="InterPro" id="IPR013783">
    <property type="entry name" value="Ig-like_fold"/>
</dbReference>
<dbReference type="InterPro" id="IPR035396">
    <property type="entry name" value="Bac_rhamnosid6H"/>
</dbReference>
<dbReference type="Pfam" id="PF05592">
    <property type="entry name" value="Bac_rhamnosid"/>
    <property type="match status" value="1"/>
</dbReference>
<dbReference type="InterPro" id="IPR035398">
    <property type="entry name" value="Bac_rhamnosid_C"/>
</dbReference>
<evidence type="ECO:0000259" key="8">
    <source>
        <dbReference type="Pfam" id="PF17390"/>
    </source>
</evidence>
<dbReference type="Gene3D" id="1.50.10.10">
    <property type="match status" value="1"/>
</dbReference>
<feature type="domain" description="Alpha-L-rhamnosidase concanavalin-like" evidence="5">
    <location>
        <begin position="362"/>
        <end position="466"/>
    </location>
</feature>
<dbReference type="InterPro" id="IPR013737">
    <property type="entry name" value="Bac_rhamnosid_N"/>
</dbReference>
<dbReference type="RefSeq" id="WP_379997669.1">
    <property type="nucleotide sequence ID" value="NZ_JBHSGN010000084.1"/>
</dbReference>
<comment type="catalytic activity">
    <reaction evidence="1">
        <text>Hydrolysis of terminal non-reducing alpha-L-rhamnose residues in alpha-L-rhamnosides.</text>
        <dbReference type="EC" id="3.2.1.40"/>
    </reaction>
</comment>
<name>A0ABV9KXG7_9BACT</name>
<evidence type="ECO:0000256" key="3">
    <source>
        <dbReference type="ARBA" id="ARBA00022801"/>
    </source>
</evidence>
<feature type="signal peptide" evidence="4">
    <location>
        <begin position="1"/>
        <end position="29"/>
    </location>
</feature>
<evidence type="ECO:0000259" key="7">
    <source>
        <dbReference type="Pfam" id="PF17389"/>
    </source>
</evidence>
<organism evidence="9 10">
    <name type="scientific">Dysgonomonas termitidis</name>
    <dbReference type="NCBI Taxonomy" id="1516126"/>
    <lineage>
        <taxon>Bacteria</taxon>
        <taxon>Pseudomonadati</taxon>
        <taxon>Bacteroidota</taxon>
        <taxon>Bacteroidia</taxon>
        <taxon>Bacteroidales</taxon>
        <taxon>Dysgonomonadaceae</taxon>
        <taxon>Dysgonomonas</taxon>
    </lineage>
</organism>
<evidence type="ECO:0000256" key="1">
    <source>
        <dbReference type="ARBA" id="ARBA00001445"/>
    </source>
</evidence>
<accession>A0ABV9KXG7</accession>
<evidence type="ECO:0000259" key="6">
    <source>
        <dbReference type="Pfam" id="PF08531"/>
    </source>
</evidence>
<proteinExistence type="predicted"/>
<dbReference type="Gene3D" id="2.60.40.10">
    <property type="entry name" value="Immunoglobulins"/>
    <property type="match status" value="1"/>
</dbReference>
<feature type="domain" description="Bacterial alpha-L-rhamnosidase N-terminal" evidence="6">
    <location>
        <begin position="177"/>
        <end position="351"/>
    </location>
</feature>
<dbReference type="Pfam" id="PF25788">
    <property type="entry name" value="Ig_Rha78A_N"/>
    <property type="match status" value="1"/>
</dbReference>
<dbReference type="Gene3D" id="2.60.120.260">
    <property type="entry name" value="Galactose-binding domain-like"/>
    <property type="match status" value="2"/>
</dbReference>
<comment type="caution">
    <text evidence="9">The sequence shown here is derived from an EMBL/GenBank/DDBJ whole genome shotgun (WGS) entry which is preliminary data.</text>
</comment>
<keyword evidence="4" id="KW-0732">Signal</keyword>
<dbReference type="PANTHER" id="PTHR33307">
    <property type="entry name" value="ALPHA-RHAMNOSIDASE (EUROFUNG)"/>
    <property type="match status" value="1"/>
</dbReference>
<evidence type="ECO:0000313" key="10">
    <source>
        <dbReference type="Proteomes" id="UP001596023"/>
    </source>
</evidence>
<keyword evidence="10" id="KW-1185">Reference proteome</keyword>
<dbReference type="Pfam" id="PF08531">
    <property type="entry name" value="Bac_rhamnosid_N"/>
    <property type="match status" value="1"/>
</dbReference>
<evidence type="ECO:0000313" key="9">
    <source>
        <dbReference type="EMBL" id="MFC4674934.1"/>
    </source>
</evidence>
<dbReference type="Pfam" id="PF17390">
    <property type="entry name" value="Bac_rhamnosid_C"/>
    <property type="match status" value="1"/>
</dbReference>
<dbReference type="InterPro" id="IPR016007">
    <property type="entry name" value="Alpha_rhamnosid"/>
</dbReference>
<reference evidence="10" key="1">
    <citation type="journal article" date="2019" name="Int. J. Syst. Evol. Microbiol.">
        <title>The Global Catalogue of Microorganisms (GCM) 10K type strain sequencing project: providing services to taxonomists for standard genome sequencing and annotation.</title>
        <authorList>
            <consortium name="The Broad Institute Genomics Platform"/>
            <consortium name="The Broad Institute Genome Sequencing Center for Infectious Disease"/>
            <person name="Wu L."/>
            <person name="Ma J."/>
        </authorList>
    </citation>
    <scope>NUCLEOTIDE SEQUENCE [LARGE SCALE GENOMIC DNA]</scope>
    <source>
        <strain evidence="10">CCUG 66188</strain>
    </source>
</reference>
<feature type="chain" id="PRO_5046674213" description="alpha-L-rhamnosidase" evidence="4">
    <location>
        <begin position="30"/>
        <end position="884"/>
    </location>
</feature>
<sequence>MFKPKSTAAVLLPASLLLILALQSCQSKKVEIDNLRCEYMYNPIGIDAAAPRFTWNYKTISGHDFKQGSIRLLVSKSPDALSDKASGNVWRSEVVSTGESFITTDSGCRLEPSTTYYWKVIAWDKENKEEIISPIAQFETAFMQSSDWQAKWISDNEAIDNPRAPMLRKSFEANINKQIEKAGLYISAAGYYDVSINGKPVDTSVFLAPGYTHYNKRNLYNTYDVTSLLQSDKNAITCVLGNGFYNAFAPVATWSFEQARWRNRASMICELHITYTDNTKDVIVSDSTWKVSPSGPYMQNNIYSGDTYDANKEIDGWDKPVFNDSAWPQAKIMKAPSERLVAETEPVIRKVKDIQPISVKSFGDTVFVYDFGVNMTGVCQLKVEGEKDTRIELQYGELLKPDGRIEMRNLDIYYKPLPGLAFQTDVLILDGREHVFTPKFSYKGFQYVEVRSDRPVKLDKTNITALNFHSDLKKAGHFSCSNDLLNRIWEAANRSYLSNIMSIPTDCPQREKNGWTADAHITMDLGLLNFDGIRFYEKWIEDLIDNQTPEGRISGIIPSSGWGYDDWIGPVWDAAMFIVPMALYDYYGDKQSISRVYDTCQKYLAYLAAREDKDGCVTYGIGDWVPYKTQTPTEYTTSCYYYLDNLYMSRFADILGRDGSAYKEKADRLKQLINKKYFDSQKNIYANGSQTSLAVALYLGIVPDGLEQNVADNLYRIVKENNGYLDFGVLGSKTVLRMLSKYGYADMACQMASKEDEPSWGAWIKKGFNTMPETWTLSPEFRDASINHMFLGDINAWMYNVLAGINYDPDSPGFKHILIRPHFVEGLDWVKGEYNSVKGLIRSEWKREGSKVRLEVEIPINTTATIEVMDKKISVEGGKHTFKF</sequence>
<dbReference type="PROSITE" id="PS51257">
    <property type="entry name" value="PROKAR_LIPOPROTEIN"/>
    <property type="match status" value="1"/>
</dbReference>
<dbReference type="PIRSF" id="PIRSF010631">
    <property type="entry name" value="A-rhamnsds"/>
    <property type="match status" value="1"/>
</dbReference>
<dbReference type="EC" id="3.2.1.40" evidence="2"/>
<evidence type="ECO:0000256" key="2">
    <source>
        <dbReference type="ARBA" id="ARBA00012652"/>
    </source>
</evidence>
<dbReference type="InterPro" id="IPR008902">
    <property type="entry name" value="Rhamnosid_concanavalin"/>
</dbReference>
<dbReference type="Proteomes" id="UP001596023">
    <property type="component" value="Unassembled WGS sequence"/>
</dbReference>
<evidence type="ECO:0000259" key="5">
    <source>
        <dbReference type="Pfam" id="PF05592"/>
    </source>
</evidence>
<protein>
    <recommendedName>
        <fullName evidence="2">alpha-L-rhamnosidase</fullName>
        <ecNumber evidence="2">3.2.1.40</ecNumber>
    </recommendedName>
</protein>
<dbReference type="InterPro" id="IPR012341">
    <property type="entry name" value="6hp_glycosidase-like_sf"/>
</dbReference>
<dbReference type="Gene3D" id="2.60.420.10">
    <property type="entry name" value="Maltose phosphorylase, domain 3"/>
    <property type="match status" value="1"/>
</dbReference>
<feature type="domain" description="Alpha-L-rhamnosidase C-terminal" evidence="8">
    <location>
        <begin position="804"/>
        <end position="881"/>
    </location>
</feature>
<dbReference type="PANTHER" id="PTHR33307:SF6">
    <property type="entry name" value="ALPHA-RHAMNOSIDASE (EUROFUNG)-RELATED"/>
    <property type="match status" value="1"/>
</dbReference>
<dbReference type="SUPFAM" id="SSF48208">
    <property type="entry name" value="Six-hairpin glycosidases"/>
    <property type="match status" value="1"/>
</dbReference>
<keyword evidence="3 9" id="KW-0378">Hydrolase</keyword>